<feature type="domain" description="Bacterial alpha-L-rhamnosidase N-terminal" evidence="6">
    <location>
        <begin position="221"/>
        <end position="409"/>
    </location>
</feature>
<dbReference type="InterPro" id="IPR013783">
    <property type="entry name" value="Ig-like_fold"/>
</dbReference>
<feature type="domain" description="Alpha-L-rhamnosidase six-hairpin glycosidase" evidence="7">
    <location>
        <begin position="577"/>
        <end position="952"/>
    </location>
</feature>
<accession>A0ABP9CM23</accession>
<dbReference type="InterPro" id="IPR006311">
    <property type="entry name" value="TAT_signal"/>
</dbReference>
<dbReference type="Pfam" id="PF05592">
    <property type="entry name" value="Bac_rhamnosid"/>
    <property type="match status" value="1"/>
</dbReference>
<name>A0ABP9CM23_9ACTN</name>
<dbReference type="InterPro" id="IPR012341">
    <property type="entry name" value="6hp_glycosidase-like_sf"/>
</dbReference>
<dbReference type="Pfam" id="PF17390">
    <property type="entry name" value="Bac_rhamnosid_C"/>
    <property type="match status" value="1"/>
</dbReference>
<feature type="domain" description="Alpha-L-rhamnosidase C-terminal" evidence="8">
    <location>
        <begin position="955"/>
        <end position="1033"/>
    </location>
</feature>
<dbReference type="PROSITE" id="PS51318">
    <property type="entry name" value="TAT"/>
    <property type="match status" value="1"/>
</dbReference>
<dbReference type="Gene3D" id="2.60.40.10">
    <property type="entry name" value="Immunoglobulins"/>
    <property type="match status" value="1"/>
</dbReference>
<dbReference type="InterPro" id="IPR013737">
    <property type="entry name" value="Bac_rhamnosid_N"/>
</dbReference>
<keyword evidence="3" id="KW-0378">Hydrolase</keyword>
<evidence type="ECO:0000313" key="10">
    <source>
        <dbReference type="Proteomes" id="UP001501265"/>
    </source>
</evidence>
<dbReference type="PIRSF" id="PIRSF010631">
    <property type="entry name" value="A-rhamnsds"/>
    <property type="match status" value="1"/>
</dbReference>
<dbReference type="Pfam" id="PF08531">
    <property type="entry name" value="Bac_rhamnosid_N"/>
    <property type="match status" value="1"/>
</dbReference>
<evidence type="ECO:0000259" key="6">
    <source>
        <dbReference type="Pfam" id="PF08531"/>
    </source>
</evidence>
<keyword evidence="10" id="KW-1185">Reference proteome</keyword>
<feature type="domain" description="Alpha-L-rhamnosidase concanavalin-like" evidence="5">
    <location>
        <begin position="464"/>
        <end position="558"/>
    </location>
</feature>
<evidence type="ECO:0000259" key="8">
    <source>
        <dbReference type="Pfam" id="PF17390"/>
    </source>
</evidence>
<dbReference type="Gene3D" id="1.50.10.10">
    <property type="match status" value="1"/>
</dbReference>
<dbReference type="InterPro" id="IPR016007">
    <property type="entry name" value="Alpha_rhamnosid"/>
</dbReference>
<dbReference type="InterPro" id="IPR035398">
    <property type="entry name" value="Bac_rhamnosid_C"/>
</dbReference>
<dbReference type="Gene3D" id="2.60.120.260">
    <property type="entry name" value="Galactose-binding domain-like"/>
    <property type="match status" value="2"/>
</dbReference>
<feature type="compositionally biased region" description="Low complexity" evidence="4">
    <location>
        <begin position="15"/>
        <end position="28"/>
    </location>
</feature>
<proteinExistence type="predicted"/>
<evidence type="ECO:0000256" key="2">
    <source>
        <dbReference type="ARBA" id="ARBA00012652"/>
    </source>
</evidence>
<gene>
    <name evidence="9" type="ORF">GCM10023220_47310</name>
</gene>
<dbReference type="SUPFAM" id="SSF48208">
    <property type="entry name" value="Six-hairpin glycosidases"/>
    <property type="match status" value="1"/>
</dbReference>
<evidence type="ECO:0000256" key="3">
    <source>
        <dbReference type="ARBA" id="ARBA00022801"/>
    </source>
</evidence>
<dbReference type="EMBL" id="BAABIG010000052">
    <property type="protein sequence ID" value="GAA4810993.1"/>
    <property type="molecule type" value="Genomic_DNA"/>
</dbReference>
<dbReference type="EC" id="3.2.1.40" evidence="2"/>
<evidence type="ECO:0000256" key="4">
    <source>
        <dbReference type="SAM" id="MobiDB-lite"/>
    </source>
</evidence>
<comment type="caution">
    <text evidence="9">The sequence shown here is derived from an EMBL/GenBank/DDBJ whole genome shotgun (WGS) entry which is preliminary data.</text>
</comment>
<sequence>MDEQGRETAPRDRGPAAPAEPGAAPGPRRRTVLATTLGAVPVAAALGGVPSAASAAASTGQRGRGGELSVGRLTVEHRVDPLGVDARRPRFGWQSHSTTRGQRQTAYRIRVATSRERLSAGRADVWDSGRVSSARSVAVPYAGSPLRPSTPYVWRVEIWDKDGRRAAAGPVATFETGLLSEDGTTGWNGASWITMKGKKPNTAGAPLLRAEKTLRRSGRGVTRARLYASALGVYDAYLNGERVGVTQDGTATTELLAPGWTNYEATVNYLTYDVTDLVAGRRTVTLGAVLGNGWYNGRISAGGFGGTLSKYYSETGNPLAFKAKLLVEYGDGGSDVLVTAPGQGWKATDTGPWRADDIYDGETYDAREEITGWASAGHDTGSWAEVETHGFTRQFPASRLVAYPGDTARIVPGWDRRPRSVAVHTGVTGETSSGNGKGRVVLDKTRTVTDPERAARARTVLRPGETAVFDFGQNQVGVPRYTLKGPAGAEVVLRFGEMLNDDSEGADGPEGSVYLANLRTAKATSTYILNGDRHGETHQDSLTFYGYRYVSVTVTSAPAGVEISGLTARVATSALREAGDLTTDNDKINQLFSNIRWGQRGNYLWIPTDCPQRDERLGWTGDTQLFCATGLYNADATAFLEQFQAILLDSQISYGVDGKQFTGVAPGTRYLAPLPQSGWADAGVIIPWTLWQMSGDTTVIDRSWTAMTGYLDWIREKGDGSYAGQGSVYGDWLAFQPTSAQLTSDVYFAHSTRLMADMARATGRTAPAQEYDALFQRIKRAYITKYLGTDADGHLVLRSGLGPVGGFEGGGPAEDNTQTALLWTLKLGLYDTTAQRRALVGLLAENIENSDAYKRAHPDSTRVDHAPYTLSVGFLGVNVLAPVLTEEGRPDLAYRLLHQNATPSWLYSVDNGATTVWERWNSYSREDGFGEVSMNSFNHYSYGAIAEWMYSTMAGIAADPDHPGFKRFLLRPVIDPTGKITRVSGTHESPYGKITSEWSVRAQTLVYRAQVPANTTATLRLPARGANEVREGHRPLAESPGVKHLGFADGVASYQLPAGTYEITSRLG</sequence>
<dbReference type="RefSeq" id="WP_425586559.1">
    <property type="nucleotide sequence ID" value="NZ_BAABIG010000052.1"/>
</dbReference>
<protein>
    <recommendedName>
        <fullName evidence="2">alpha-L-rhamnosidase</fullName>
        <ecNumber evidence="2">3.2.1.40</ecNumber>
    </recommendedName>
</protein>
<dbReference type="InterPro" id="IPR035396">
    <property type="entry name" value="Bac_rhamnosid6H"/>
</dbReference>
<organism evidence="9 10">
    <name type="scientific">Streptomyces ziwulingensis</name>
    <dbReference type="NCBI Taxonomy" id="1045501"/>
    <lineage>
        <taxon>Bacteria</taxon>
        <taxon>Bacillati</taxon>
        <taxon>Actinomycetota</taxon>
        <taxon>Actinomycetes</taxon>
        <taxon>Kitasatosporales</taxon>
        <taxon>Streptomycetaceae</taxon>
        <taxon>Streptomyces</taxon>
    </lineage>
</organism>
<dbReference type="Proteomes" id="UP001501265">
    <property type="component" value="Unassembled WGS sequence"/>
</dbReference>
<feature type="compositionally biased region" description="Basic and acidic residues" evidence="4">
    <location>
        <begin position="1"/>
        <end position="14"/>
    </location>
</feature>
<feature type="region of interest" description="Disordered" evidence="4">
    <location>
        <begin position="1"/>
        <end position="28"/>
    </location>
</feature>
<evidence type="ECO:0000256" key="1">
    <source>
        <dbReference type="ARBA" id="ARBA00001445"/>
    </source>
</evidence>
<comment type="catalytic activity">
    <reaction evidence="1">
        <text>Hydrolysis of terminal non-reducing alpha-L-rhamnose residues in alpha-L-rhamnosides.</text>
        <dbReference type="EC" id="3.2.1.40"/>
    </reaction>
</comment>
<dbReference type="PANTHER" id="PTHR33307">
    <property type="entry name" value="ALPHA-RHAMNOSIDASE (EUROFUNG)"/>
    <property type="match status" value="1"/>
</dbReference>
<dbReference type="Gene3D" id="2.60.420.10">
    <property type="entry name" value="Maltose phosphorylase, domain 3"/>
    <property type="match status" value="1"/>
</dbReference>
<dbReference type="Pfam" id="PF25788">
    <property type="entry name" value="Ig_Rha78A_N"/>
    <property type="match status" value="1"/>
</dbReference>
<dbReference type="InterPro" id="IPR008902">
    <property type="entry name" value="Rhamnosid_concanavalin"/>
</dbReference>
<dbReference type="Pfam" id="PF17389">
    <property type="entry name" value="Bac_rhamnosid6H"/>
    <property type="match status" value="1"/>
</dbReference>
<dbReference type="InterPro" id="IPR008928">
    <property type="entry name" value="6-hairpin_glycosidase_sf"/>
</dbReference>
<evidence type="ECO:0000259" key="7">
    <source>
        <dbReference type="Pfam" id="PF17389"/>
    </source>
</evidence>
<evidence type="ECO:0000259" key="5">
    <source>
        <dbReference type="Pfam" id="PF05592"/>
    </source>
</evidence>
<reference evidence="10" key="1">
    <citation type="journal article" date="2019" name="Int. J. Syst. Evol. Microbiol.">
        <title>The Global Catalogue of Microorganisms (GCM) 10K type strain sequencing project: providing services to taxonomists for standard genome sequencing and annotation.</title>
        <authorList>
            <consortium name="The Broad Institute Genomics Platform"/>
            <consortium name="The Broad Institute Genome Sequencing Center for Infectious Disease"/>
            <person name="Wu L."/>
            <person name="Ma J."/>
        </authorList>
    </citation>
    <scope>NUCLEOTIDE SEQUENCE [LARGE SCALE GENOMIC DNA]</scope>
    <source>
        <strain evidence="10">JCM 18081</strain>
    </source>
</reference>
<evidence type="ECO:0000313" key="9">
    <source>
        <dbReference type="EMBL" id="GAA4810993.1"/>
    </source>
</evidence>
<dbReference type="PANTHER" id="PTHR33307:SF6">
    <property type="entry name" value="ALPHA-RHAMNOSIDASE (EUROFUNG)-RELATED"/>
    <property type="match status" value="1"/>
</dbReference>